<dbReference type="GO" id="GO:0006935">
    <property type="term" value="P:chemotaxis"/>
    <property type="evidence" value="ECO:0007669"/>
    <property type="project" value="InterPro"/>
</dbReference>
<dbReference type="InterPro" id="IPR002545">
    <property type="entry name" value="CheW-lke_dom"/>
</dbReference>
<proteinExistence type="predicted"/>
<sequence>MTDEIQPVTPESTGTPQFYYSIEDFDILLEPTVRTEIVEQRNIYPIPHAPEWCRGMISLRGKLLPVLNVHRLLGRQSQTQSHWLLVVESDPLPAVVIRIDRLPMQHIVQADDFQSIEDLNLPFWLTSAIDVEGRNIYKADHHKLFELLILQNQQAAKPGSETLLTPDSSGNQA</sequence>
<dbReference type="InterPro" id="IPR036061">
    <property type="entry name" value="CheW-like_dom_sf"/>
</dbReference>
<name>A0A317CDE7_9GAMM</name>
<dbReference type="PROSITE" id="PS50851">
    <property type="entry name" value="CHEW"/>
    <property type="match status" value="1"/>
</dbReference>
<dbReference type="GO" id="GO:0007165">
    <property type="term" value="P:signal transduction"/>
    <property type="evidence" value="ECO:0007669"/>
    <property type="project" value="InterPro"/>
</dbReference>
<comment type="caution">
    <text evidence="2">The sequence shown here is derived from an EMBL/GenBank/DDBJ whole genome shotgun (WGS) entry which is preliminary data.</text>
</comment>
<gene>
    <name evidence="2" type="ORF">DKW60_17030</name>
</gene>
<protein>
    <recommendedName>
        <fullName evidence="1">CheW-like domain-containing protein</fullName>
    </recommendedName>
</protein>
<organism evidence="2 3">
    <name type="scientific">Leucothrix pacifica</name>
    <dbReference type="NCBI Taxonomy" id="1247513"/>
    <lineage>
        <taxon>Bacteria</taxon>
        <taxon>Pseudomonadati</taxon>
        <taxon>Pseudomonadota</taxon>
        <taxon>Gammaproteobacteria</taxon>
        <taxon>Thiotrichales</taxon>
        <taxon>Thiotrichaceae</taxon>
        <taxon>Leucothrix</taxon>
    </lineage>
</organism>
<evidence type="ECO:0000313" key="3">
    <source>
        <dbReference type="Proteomes" id="UP000245539"/>
    </source>
</evidence>
<evidence type="ECO:0000259" key="1">
    <source>
        <dbReference type="PROSITE" id="PS50851"/>
    </source>
</evidence>
<evidence type="ECO:0000313" key="2">
    <source>
        <dbReference type="EMBL" id="PWQ94340.1"/>
    </source>
</evidence>
<keyword evidence="3" id="KW-1185">Reference proteome</keyword>
<dbReference type="SUPFAM" id="SSF50341">
    <property type="entry name" value="CheW-like"/>
    <property type="match status" value="1"/>
</dbReference>
<dbReference type="OrthoDB" id="5570983at2"/>
<feature type="domain" description="CheW-like" evidence="1">
    <location>
        <begin position="12"/>
        <end position="150"/>
    </location>
</feature>
<reference evidence="2 3" key="1">
    <citation type="submission" date="2018-05" db="EMBL/GenBank/DDBJ databases">
        <title>Leucothrix arctica sp. nov., isolated from Arctic seawater.</title>
        <authorList>
            <person name="Choi A."/>
            <person name="Baek K."/>
        </authorList>
    </citation>
    <scope>NUCLEOTIDE SEQUENCE [LARGE SCALE GENOMIC DNA]</scope>
    <source>
        <strain evidence="2 3">JCM 18388</strain>
    </source>
</reference>
<dbReference type="Gene3D" id="2.40.50.180">
    <property type="entry name" value="CheA-289, Domain 4"/>
    <property type="match status" value="1"/>
</dbReference>
<dbReference type="AlphaFoldDB" id="A0A317CDE7"/>
<dbReference type="RefSeq" id="WP_109838869.1">
    <property type="nucleotide sequence ID" value="NZ_QGKM01000056.1"/>
</dbReference>
<dbReference type="Pfam" id="PF01584">
    <property type="entry name" value="CheW"/>
    <property type="match status" value="1"/>
</dbReference>
<accession>A0A317CDE7</accession>
<dbReference type="EMBL" id="QGKM01000056">
    <property type="protein sequence ID" value="PWQ94340.1"/>
    <property type="molecule type" value="Genomic_DNA"/>
</dbReference>
<dbReference type="Proteomes" id="UP000245539">
    <property type="component" value="Unassembled WGS sequence"/>
</dbReference>